<dbReference type="SMR" id="A0A7M7Q5W6"/>
<dbReference type="Gene3D" id="3.30.1120.10">
    <property type="match status" value="1"/>
</dbReference>
<dbReference type="InterPro" id="IPR017850">
    <property type="entry name" value="Alkaline_phosphatase_core_sf"/>
</dbReference>
<organism evidence="10 11">
    <name type="scientific">Nasonia vitripennis</name>
    <name type="common">Parasitic wasp</name>
    <dbReference type="NCBI Taxonomy" id="7425"/>
    <lineage>
        <taxon>Eukaryota</taxon>
        <taxon>Metazoa</taxon>
        <taxon>Ecdysozoa</taxon>
        <taxon>Arthropoda</taxon>
        <taxon>Hexapoda</taxon>
        <taxon>Insecta</taxon>
        <taxon>Pterygota</taxon>
        <taxon>Neoptera</taxon>
        <taxon>Endopterygota</taxon>
        <taxon>Hymenoptera</taxon>
        <taxon>Apocrita</taxon>
        <taxon>Proctotrupomorpha</taxon>
        <taxon>Chalcidoidea</taxon>
        <taxon>Pteromalidae</taxon>
        <taxon>Pteromalinae</taxon>
        <taxon>Nasonia</taxon>
    </lineage>
</organism>
<accession>A0A7M7Q5W6</accession>
<reference evidence="10" key="1">
    <citation type="submission" date="2021-01" db="UniProtKB">
        <authorList>
            <consortium name="EnsemblMetazoa"/>
        </authorList>
    </citation>
    <scope>IDENTIFICATION</scope>
</reference>
<dbReference type="AlphaFoldDB" id="A0A7M7Q5W6"/>
<evidence type="ECO:0000256" key="7">
    <source>
        <dbReference type="SAM" id="Phobius"/>
    </source>
</evidence>
<dbReference type="InterPro" id="IPR024607">
    <property type="entry name" value="Sulfatase_CS"/>
</dbReference>
<dbReference type="SUPFAM" id="SSF53649">
    <property type="entry name" value="Alkaline phosphatase-like"/>
    <property type="match status" value="1"/>
</dbReference>
<gene>
    <name evidence="10" type="primary">100120251</name>
</gene>
<keyword evidence="8" id="KW-0732">Signal</keyword>
<evidence type="ECO:0000259" key="9">
    <source>
        <dbReference type="Pfam" id="PF00884"/>
    </source>
</evidence>
<dbReference type="Pfam" id="PF00884">
    <property type="entry name" value="Sulfatase"/>
    <property type="match status" value="1"/>
</dbReference>
<comment type="similarity">
    <text evidence="2">Belongs to the sulfatase family.</text>
</comment>
<dbReference type="PROSITE" id="PS00149">
    <property type="entry name" value="SULFATASE_2"/>
    <property type="match status" value="1"/>
</dbReference>
<evidence type="ECO:0000256" key="4">
    <source>
        <dbReference type="ARBA" id="ARBA00022801"/>
    </source>
</evidence>
<feature type="domain" description="Sulfatase N-terminal" evidence="9">
    <location>
        <begin position="25"/>
        <end position="344"/>
    </location>
</feature>
<sequence>MRKFIALLTIAGLLGSSCADFEGRPHIIVFMADDLGWNDVGFHGATQIPTPNIDALGYNGIILNKHYVLPSCSPTRAAFLTGKYPIRMGMQGAGIAGGEPRGLPVHVQTLPEYLQGLGYETNLIGKWHVGYHTPKHLPNRRGFDYFYGFYNSHIGYYDYRYSQGNMSGFDMHINGETAYGTDGVYATDRFTQAAIDVIYRHDLESPMYLQVSHLAPHAPMDVPFEDNPYDDEFRHISEPKRRAYAKMVARLDDSLGRIVSSLGDRGMLKNSVIVFMSDNGGATIGKFRNWASNWPLRGTKYTLFEGGVRSVAAMWSPKLLSKGRVSEQLFHVTDWLPTLFQVAGGDMRDLGPIDGVSQWDVLSIGTGNVRDKILLNIDEYTQTEAAIDKRFKIVRGKNRFRHYKKTAYNNQSIQYNTVYVSGSLYHGYYDNVEGEIGRGHKNPMYNTSRILKSAVSDAIREHLGVPVTQESVMWELQRQATVLCRPNMTNMQYTSRYTLPSCNQTACLFDLGIDPCETNNVAKSYPAQLQELELFLDKYSNLLTRQIRMPVDYMADPRRWNYTWQPWLIMEDYEYTNAAAALGTLAVCAHLGLLFIIVGLRAFI</sequence>
<dbReference type="PANTHER" id="PTHR10342">
    <property type="entry name" value="ARYLSULFATASE"/>
    <property type="match status" value="1"/>
</dbReference>
<keyword evidence="7" id="KW-1133">Transmembrane helix</keyword>
<dbReference type="EnsemblMetazoa" id="XM_031924415">
    <property type="protein sequence ID" value="XP_031780275"/>
    <property type="gene ID" value="LOC100120251"/>
</dbReference>
<dbReference type="PROSITE" id="PS51257">
    <property type="entry name" value="PROKAR_LIPOPROTEIN"/>
    <property type="match status" value="1"/>
</dbReference>
<feature type="signal peptide" evidence="8">
    <location>
        <begin position="1"/>
        <end position="19"/>
    </location>
</feature>
<name>A0A7M7Q5W6_NASVI</name>
<comment type="cofactor">
    <cofactor evidence="1">
        <name>Ca(2+)</name>
        <dbReference type="ChEBI" id="CHEBI:29108"/>
    </cofactor>
</comment>
<evidence type="ECO:0000256" key="2">
    <source>
        <dbReference type="ARBA" id="ARBA00008779"/>
    </source>
</evidence>
<dbReference type="Proteomes" id="UP000002358">
    <property type="component" value="Chromosome 2"/>
</dbReference>
<dbReference type="InterPro" id="IPR047115">
    <property type="entry name" value="ARSB"/>
</dbReference>
<dbReference type="GO" id="GO:0046872">
    <property type="term" value="F:metal ion binding"/>
    <property type="evidence" value="ECO:0007669"/>
    <property type="project" value="UniProtKB-KW"/>
</dbReference>
<dbReference type="PANTHER" id="PTHR10342:SF264">
    <property type="entry name" value="MIP05773P-RELATED"/>
    <property type="match status" value="1"/>
</dbReference>
<dbReference type="GO" id="GO:0008484">
    <property type="term" value="F:sulfuric ester hydrolase activity"/>
    <property type="evidence" value="ECO:0007669"/>
    <property type="project" value="InterPro"/>
</dbReference>
<keyword evidence="4" id="KW-0378">Hydrolase</keyword>
<dbReference type="PROSITE" id="PS00523">
    <property type="entry name" value="SULFATASE_1"/>
    <property type="match status" value="1"/>
</dbReference>
<keyword evidence="5" id="KW-0106">Calcium</keyword>
<evidence type="ECO:0000256" key="5">
    <source>
        <dbReference type="ARBA" id="ARBA00022837"/>
    </source>
</evidence>
<feature type="chain" id="PRO_5033597373" description="Sulfatase N-terminal domain-containing protein" evidence="8">
    <location>
        <begin position="20"/>
        <end position="604"/>
    </location>
</feature>
<dbReference type="InParanoid" id="A0A7M7Q5W6"/>
<evidence type="ECO:0000313" key="10">
    <source>
        <dbReference type="EnsemblMetazoa" id="XP_031780277"/>
    </source>
</evidence>
<dbReference type="InterPro" id="IPR000917">
    <property type="entry name" value="Sulfatase_N"/>
</dbReference>
<keyword evidence="7" id="KW-0812">Transmembrane</keyword>
<evidence type="ECO:0000256" key="8">
    <source>
        <dbReference type="SAM" id="SignalP"/>
    </source>
</evidence>
<dbReference type="Gene3D" id="3.40.720.10">
    <property type="entry name" value="Alkaline Phosphatase, subunit A"/>
    <property type="match status" value="1"/>
</dbReference>
<dbReference type="CDD" id="cd16029">
    <property type="entry name" value="4-S"/>
    <property type="match status" value="1"/>
</dbReference>
<keyword evidence="6" id="KW-0325">Glycoprotein</keyword>
<keyword evidence="3" id="KW-0479">Metal-binding</keyword>
<evidence type="ECO:0000256" key="3">
    <source>
        <dbReference type="ARBA" id="ARBA00022723"/>
    </source>
</evidence>
<keyword evidence="11" id="KW-1185">Reference proteome</keyword>
<dbReference type="EnsemblMetazoa" id="XM_031924416">
    <property type="protein sequence ID" value="XP_031780276"/>
    <property type="gene ID" value="LOC100120251"/>
</dbReference>
<dbReference type="OrthoDB" id="103349at2759"/>
<protein>
    <recommendedName>
        <fullName evidence="9">Sulfatase N-terminal domain-containing protein</fullName>
    </recommendedName>
</protein>
<evidence type="ECO:0000256" key="1">
    <source>
        <dbReference type="ARBA" id="ARBA00001913"/>
    </source>
</evidence>
<keyword evidence="7" id="KW-0472">Membrane</keyword>
<evidence type="ECO:0000313" key="11">
    <source>
        <dbReference type="Proteomes" id="UP000002358"/>
    </source>
</evidence>
<dbReference type="EnsemblMetazoa" id="XM_031924417">
    <property type="protein sequence ID" value="XP_031780277"/>
    <property type="gene ID" value="LOC100120251"/>
</dbReference>
<evidence type="ECO:0000256" key="6">
    <source>
        <dbReference type="ARBA" id="ARBA00023180"/>
    </source>
</evidence>
<feature type="transmembrane region" description="Helical" evidence="7">
    <location>
        <begin position="578"/>
        <end position="600"/>
    </location>
</feature>
<proteinExistence type="inferred from homology"/>